<accession>A0A2P5VX59</accession>
<evidence type="ECO:0000313" key="1">
    <source>
        <dbReference type="EMBL" id="PPR83389.1"/>
    </source>
</evidence>
<proteinExistence type="predicted"/>
<sequence>MKLSNESMWAYHRHLDTVQKLKLQHLVPMKTRQLVTLFLFHHILFFQAKIDVASVYSMLAREGEGHWKTWAGADLVPVLSGAGKNFIWLMADNRLKTNEIRRRTNIATDAACMPMNDDHPLYTYIRDCSTLIDREWIVELPHILRKFNGFNLSKRKHRSAASG</sequence>
<evidence type="ECO:0000313" key="2">
    <source>
        <dbReference type="Proteomes" id="UP000239757"/>
    </source>
</evidence>
<dbReference type="Proteomes" id="UP000239757">
    <property type="component" value="Unassembled WGS sequence"/>
</dbReference>
<protein>
    <submittedName>
        <fullName evidence="1">Uncharacterized protein</fullName>
    </submittedName>
</protein>
<gene>
    <name evidence="1" type="ORF">GOBAR_AA37318</name>
</gene>
<dbReference type="EMBL" id="KZ670373">
    <property type="protein sequence ID" value="PPR83389.1"/>
    <property type="molecule type" value="Genomic_DNA"/>
</dbReference>
<dbReference type="AlphaFoldDB" id="A0A2P5VX59"/>
<name>A0A2P5VX59_GOSBA</name>
<organism evidence="1 2">
    <name type="scientific">Gossypium barbadense</name>
    <name type="common">Sea Island cotton</name>
    <name type="synonym">Hibiscus barbadensis</name>
    <dbReference type="NCBI Taxonomy" id="3634"/>
    <lineage>
        <taxon>Eukaryota</taxon>
        <taxon>Viridiplantae</taxon>
        <taxon>Streptophyta</taxon>
        <taxon>Embryophyta</taxon>
        <taxon>Tracheophyta</taxon>
        <taxon>Spermatophyta</taxon>
        <taxon>Magnoliopsida</taxon>
        <taxon>eudicotyledons</taxon>
        <taxon>Gunneridae</taxon>
        <taxon>Pentapetalae</taxon>
        <taxon>rosids</taxon>
        <taxon>malvids</taxon>
        <taxon>Malvales</taxon>
        <taxon>Malvaceae</taxon>
        <taxon>Malvoideae</taxon>
        <taxon>Gossypium</taxon>
    </lineage>
</organism>
<reference evidence="1 2" key="1">
    <citation type="submission" date="2015-01" db="EMBL/GenBank/DDBJ databases">
        <title>Genome of allotetraploid Gossypium barbadense reveals genomic plasticity and fiber elongation in cotton evolution.</title>
        <authorList>
            <person name="Chen X."/>
            <person name="Liu X."/>
            <person name="Zhao B."/>
            <person name="Zheng H."/>
            <person name="Hu Y."/>
            <person name="Lu G."/>
            <person name="Yang C."/>
            <person name="Chen J."/>
            <person name="Shan C."/>
            <person name="Zhang L."/>
            <person name="Zhou Y."/>
            <person name="Wang L."/>
            <person name="Guo W."/>
            <person name="Bai Y."/>
            <person name="Ruan J."/>
            <person name="Shangguan X."/>
            <person name="Mao Y."/>
            <person name="Jiang J."/>
            <person name="Zhu Y."/>
            <person name="Lei J."/>
            <person name="Kang H."/>
            <person name="Chen S."/>
            <person name="He X."/>
            <person name="Wang R."/>
            <person name="Wang Y."/>
            <person name="Chen J."/>
            <person name="Wang L."/>
            <person name="Yu S."/>
            <person name="Wang B."/>
            <person name="Wei J."/>
            <person name="Song S."/>
            <person name="Lu X."/>
            <person name="Gao Z."/>
            <person name="Gu W."/>
            <person name="Deng X."/>
            <person name="Ma D."/>
            <person name="Wang S."/>
            <person name="Liang W."/>
            <person name="Fang L."/>
            <person name="Cai C."/>
            <person name="Zhu X."/>
            <person name="Zhou B."/>
            <person name="Zhang Y."/>
            <person name="Chen Z."/>
            <person name="Xu S."/>
            <person name="Zhu R."/>
            <person name="Wang S."/>
            <person name="Zhang T."/>
            <person name="Zhao G."/>
        </authorList>
    </citation>
    <scope>NUCLEOTIDE SEQUENCE [LARGE SCALE GENOMIC DNA]</scope>
    <source>
        <strain evidence="2">cv. Xinhai21</strain>
        <tissue evidence="1">Leaf</tissue>
    </source>
</reference>